<name>A0A0B7P1H7_PROFF</name>
<organism evidence="4">
    <name type="scientific">Propionibacterium freudenreichii subsp. freudenreichii</name>
    <dbReference type="NCBI Taxonomy" id="66712"/>
    <lineage>
        <taxon>Bacteria</taxon>
        <taxon>Bacillati</taxon>
        <taxon>Actinomycetota</taxon>
        <taxon>Actinomycetes</taxon>
        <taxon>Propionibacteriales</taxon>
        <taxon>Propionibacteriaceae</taxon>
        <taxon>Propionibacterium</taxon>
    </lineage>
</organism>
<reference evidence="4" key="1">
    <citation type="submission" date="2014-08" db="EMBL/GenBank/DDBJ databases">
        <authorList>
            <person name="Falentin Helene"/>
        </authorList>
    </citation>
    <scope>NUCLEOTIDE SEQUENCE</scope>
</reference>
<feature type="region of interest" description="Disordered" evidence="2">
    <location>
        <begin position="247"/>
        <end position="269"/>
    </location>
</feature>
<proteinExistence type="predicted"/>
<protein>
    <recommendedName>
        <fullName evidence="3">Adenylyltransferase AadA C-terminal domain-containing protein</fullName>
    </recommendedName>
</protein>
<sequence>MALVGAIMEAVGERVVGIYLGGGLADTDFSPSQATVNLLVVTDVDPDRAMLDTVRDIHAGVEDEFSGWGDRIDIEYVGLPGLAGFRTGQHVGLRSEAGETLHLEPLTELNVLSWESIRERSVDLVGDPADTVLPEFSRDEFLRAVRQHAAGWPQWTRSHTRMDQQVYAVLTMCRAWYSARLLRQASKREAALFTAAEFPRWEPLITWADEWWYAVEEPTPRGPAERTLIERVQDLVDELSERVLMAGTPSQGAGIEPPRPPVDALDARG</sequence>
<dbReference type="Pfam" id="PF13427">
    <property type="entry name" value="AadA_C"/>
    <property type="match status" value="1"/>
</dbReference>
<evidence type="ECO:0000256" key="2">
    <source>
        <dbReference type="SAM" id="MobiDB-lite"/>
    </source>
</evidence>
<gene>
    <name evidence="4" type="ORF">PFCIRM138_04555</name>
</gene>
<keyword evidence="1" id="KW-0808">Transferase</keyword>
<dbReference type="EMBL" id="LM676439">
    <property type="protein sequence ID" value="CEP27647.1"/>
    <property type="molecule type" value="Genomic_DNA"/>
</dbReference>
<dbReference type="AlphaFoldDB" id="A0A0B7P1H7"/>
<feature type="domain" description="Adenylyltransferase AadA C-terminal" evidence="3">
    <location>
        <begin position="131"/>
        <end position="224"/>
    </location>
</feature>
<evidence type="ECO:0000259" key="3">
    <source>
        <dbReference type="Pfam" id="PF13427"/>
    </source>
</evidence>
<dbReference type="InterPro" id="IPR025184">
    <property type="entry name" value="AadA_C"/>
</dbReference>
<evidence type="ECO:0000313" key="4">
    <source>
        <dbReference type="EMBL" id="CEP27647.1"/>
    </source>
</evidence>
<accession>A0A0B7P1H7</accession>
<dbReference type="GO" id="GO:0016740">
    <property type="term" value="F:transferase activity"/>
    <property type="evidence" value="ECO:0007669"/>
    <property type="project" value="UniProtKB-KW"/>
</dbReference>
<evidence type="ECO:0000256" key="1">
    <source>
        <dbReference type="ARBA" id="ARBA00022679"/>
    </source>
</evidence>